<dbReference type="Pfam" id="PF06602">
    <property type="entry name" value="Myotub-related"/>
    <property type="match status" value="1"/>
</dbReference>
<reference evidence="2" key="1">
    <citation type="submission" date="2024-02" db="EMBL/GenBank/DDBJ databases">
        <authorList>
            <consortium name="ELIXIR-Norway"/>
            <consortium name="Elixir Norway"/>
        </authorList>
    </citation>
    <scope>NUCLEOTIDE SEQUENCE</scope>
</reference>
<proteinExistence type="predicted"/>
<accession>A0ABP0VGX0</accession>
<evidence type="ECO:0000259" key="1">
    <source>
        <dbReference type="Pfam" id="PF06602"/>
    </source>
</evidence>
<gene>
    <name evidence="2" type="ORF">CSSPJE1EN1_LOCUS28564</name>
</gene>
<name>A0ABP0VGX0_9BRYO</name>
<dbReference type="EMBL" id="CAXAQS010000792">
    <property type="protein sequence ID" value="CAK9253186.1"/>
    <property type="molecule type" value="Genomic_DNA"/>
</dbReference>
<evidence type="ECO:0000313" key="2">
    <source>
        <dbReference type="EMBL" id="CAK9253186.1"/>
    </source>
</evidence>
<evidence type="ECO:0000313" key="3">
    <source>
        <dbReference type="Proteomes" id="UP001497444"/>
    </source>
</evidence>
<feature type="domain" description="Myotubularin phosphatase" evidence="1">
    <location>
        <begin position="34"/>
        <end position="121"/>
    </location>
</feature>
<sequence>MRGNGHDDMERVGCPFYYHYFHLPMWIGVGQVNPSTFYIIDCRSQLAANANAVMGKGIENFKDLVLTTVVSATNLPLCFSRLSSPVFHNSISHPIGSLQVLFCGIGNIHTMRASLEMLHRVRHLFHPAASSTPIKSRAQVLVPWIPKGATVTKGVSQSVSALFLRKAQQQAR</sequence>
<protein>
    <recommendedName>
        <fullName evidence="1">Myotubularin phosphatase domain-containing protein</fullName>
    </recommendedName>
</protein>
<dbReference type="InterPro" id="IPR010569">
    <property type="entry name" value="Myotubularin-like_Pase_dom"/>
</dbReference>
<organism evidence="2 3">
    <name type="scientific">Sphagnum jensenii</name>
    <dbReference type="NCBI Taxonomy" id="128206"/>
    <lineage>
        <taxon>Eukaryota</taxon>
        <taxon>Viridiplantae</taxon>
        <taxon>Streptophyta</taxon>
        <taxon>Embryophyta</taxon>
        <taxon>Bryophyta</taxon>
        <taxon>Sphagnophytina</taxon>
        <taxon>Sphagnopsida</taxon>
        <taxon>Sphagnales</taxon>
        <taxon>Sphagnaceae</taxon>
        <taxon>Sphagnum</taxon>
    </lineage>
</organism>
<comment type="caution">
    <text evidence="2">The sequence shown here is derived from an EMBL/GenBank/DDBJ whole genome shotgun (WGS) entry which is preliminary data.</text>
</comment>
<dbReference type="Proteomes" id="UP001497444">
    <property type="component" value="Unassembled WGS sequence"/>
</dbReference>
<keyword evidence="3" id="KW-1185">Reference proteome</keyword>